<dbReference type="Pfam" id="PF00005">
    <property type="entry name" value="ABC_tran"/>
    <property type="match status" value="1"/>
</dbReference>
<keyword evidence="1" id="KW-0813">Transport</keyword>
<name>A0A2V2MVG0_9EURY</name>
<sequence>MFLKVKDLVFSYSSTRILDEVSLELEGSEILGILGPNGAGKSTLIRCINKILNPQSGIITFNDTNINTMTRMEIAKNLGYVPQTSTNPFPATVFDTILMGRRPHCGWRNSPGDIKKTLEILELVGIKDLAMRDFTELSGGQQQKVVLARALAQETDALLLDEPTSNLDVRQQLETMEIVRSLVHKNGISSIMAIHDLNLAARYADRILLMKNGSIFDVGDPFSVLTPENIREVYGVEAVIKDEDGRPYIVPKCPVKNCNECCQ</sequence>
<evidence type="ECO:0000256" key="9">
    <source>
        <dbReference type="ARBA" id="ARBA00077139"/>
    </source>
</evidence>
<organism evidence="11 12">
    <name type="scientific">Methanospirillum stamsii</name>
    <dbReference type="NCBI Taxonomy" id="1277351"/>
    <lineage>
        <taxon>Archaea</taxon>
        <taxon>Methanobacteriati</taxon>
        <taxon>Methanobacteriota</taxon>
        <taxon>Stenosarchaea group</taxon>
        <taxon>Methanomicrobia</taxon>
        <taxon>Methanomicrobiales</taxon>
        <taxon>Methanospirillaceae</taxon>
        <taxon>Methanospirillum</taxon>
    </lineage>
</organism>
<keyword evidence="4" id="KW-1278">Translocase</keyword>
<dbReference type="Gene3D" id="3.40.50.300">
    <property type="entry name" value="P-loop containing nucleotide triphosphate hydrolases"/>
    <property type="match status" value="1"/>
</dbReference>
<keyword evidence="12" id="KW-1185">Reference proteome</keyword>
<evidence type="ECO:0000313" key="11">
    <source>
        <dbReference type="EMBL" id="PWR70205.1"/>
    </source>
</evidence>
<dbReference type="GO" id="GO:0016887">
    <property type="term" value="F:ATP hydrolysis activity"/>
    <property type="evidence" value="ECO:0007669"/>
    <property type="project" value="InterPro"/>
</dbReference>
<reference evidence="11 12" key="1">
    <citation type="submission" date="2018-05" db="EMBL/GenBank/DDBJ databases">
        <title>Draft genome of Methanospirillum stamsii Pt1.</title>
        <authorList>
            <person name="Dueholm M.S."/>
            <person name="Nielsen P.H."/>
            <person name="Bakmann L.F."/>
            <person name="Otzen D.E."/>
        </authorList>
    </citation>
    <scope>NUCLEOTIDE SEQUENCE [LARGE SCALE GENOMIC DNA]</scope>
    <source>
        <strain evidence="11 12">Pt1</strain>
    </source>
</reference>
<protein>
    <recommendedName>
        <fullName evidence="8">Cobalamin import ATP-binding protein BtuD</fullName>
        <ecNumber evidence="7">7.6.2.8</ecNumber>
    </recommendedName>
    <alternativeName>
        <fullName evidence="9">Vitamin B12-transporting ATPase</fullName>
    </alternativeName>
</protein>
<dbReference type="SUPFAM" id="SSF52540">
    <property type="entry name" value="P-loop containing nucleoside triphosphate hydrolases"/>
    <property type="match status" value="1"/>
</dbReference>
<evidence type="ECO:0000313" key="12">
    <source>
        <dbReference type="Proteomes" id="UP000245934"/>
    </source>
</evidence>
<dbReference type="SMART" id="SM00382">
    <property type="entry name" value="AAA"/>
    <property type="match status" value="1"/>
</dbReference>
<feature type="domain" description="ABC transporter" evidence="10">
    <location>
        <begin position="3"/>
        <end position="237"/>
    </location>
</feature>
<dbReference type="FunFam" id="3.40.50.300:FF:000134">
    <property type="entry name" value="Iron-enterobactin ABC transporter ATP-binding protein"/>
    <property type="match status" value="1"/>
</dbReference>
<dbReference type="GeneID" id="97607893"/>
<evidence type="ECO:0000256" key="4">
    <source>
        <dbReference type="ARBA" id="ARBA00022967"/>
    </source>
</evidence>
<dbReference type="PANTHER" id="PTHR42794:SF1">
    <property type="entry name" value="HEMIN IMPORT ATP-BINDING PROTEIN HMUV"/>
    <property type="match status" value="1"/>
</dbReference>
<dbReference type="EMBL" id="QGMZ01000046">
    <property type="protein sequence ID" value="PWR70205.1"/>
    <property type="molecule type" value="Genomic_DNA"/>
</dbReference>
<dbReference type="PANTHER" id="PTHR42794">
    <property type="entry name" value="HEMIN IMPORT ATP-BINDING PROTEIN HMUV"/>
    <property type="match status" value="1"/>
</dbReference>
<accession>A0A2V2MVG0</accession>
<evidence type="ECO:0000256" key="1">
    <source>
        <dbReference type="ARBA" id="ARBA00022448"/>
    </source>
</evidence>
<dbReference type="InterPro" id="IPR003439">
    <property type="entry name" value="ABC_transporter-like_ATP-bd"/>
</dbReference>
<gene>
    <name evidence="11" type="ORF">DLD82_16370</name>
</gene>
<evidence type="ECO:0000259" key="10">
    <source>
        <dbReference type="PROSITE" id="PS50893"/>
    </source>
</evidence>
<dbReference type="InterPro" id="IPR027417">
    <property type="entry name" value="P-loop_NTPase"/>
</dbReference>
<keyword evidence="2" id="KW-0547">Nucleotide-binding</keyword>
<evidence type="ECO:0000256" key="7">
    <source>
        <dbReference type="ARBA" id="ARBA00066387"/>
    </source>
</evidence>
<evidence type="ECO:0000256" key="3">
    <source>
        <dbReference type="ARBA" id="ARBA00022840"/>
    </source>
</evidence>
<comment type="function">
    <text evidence="6">Required for corrinoid utilization. Probably part of the ABC transporter complex BtuCDF involved in cobalamin (vitamin B12) import. Probably responsible for energy coupling to the transport system.</text>
</comment>
<dbReference type="PROSITE" id="PS00211">
    <property type="entry name" value="ABC_TRANSPORTER_1"/>
    <property type="match status" value="1"/>
</dbReference>
<dbReference type="EC" id="7.6.2.8" evidence="7"/>
<dbReference type="Proteomes" id="UP000245934">
    <property type="component" value="Unassembled WGS sequence"/>
</dbReference>
<dbReference type="OrthoDB" id="24644at2157"/>
<dbReference type="InterPro" id="IPR003593">
    <property type="entry name" value="AAA+_ATPase"/>
</dbReference>
<comment type="catalytic activity">
    <reaction evidence="5">
        <text>an R-cob(III)alamin(out) + ATP + H2O = an R-cob(III)alamin(in) + ADP + phosphate + H(+)</text>
        <dbReference type="Rhea" id="RHEA:17873"/>
        <dbReference type="ChEBI" id="CHEBI:15377"/>
        <dbReference type="ChEBI" id="CHEBI:15378"/>
        <dbReference type="ChEBI" id="CHEBI:30616"/>
        <dbReference type="ChEBI" id="CHEBI:43474"/>
        <dbReference type="ChEBI" id="CHEBI:140785"/>
        <dbReference type="ChEBI" id="CHEBI:456216"/>
        <dbReference type="EC" id="7.6.2.8"/>
    </reaction>
</comment>
<dbReference type="GO" id="GO:0015420">
    <property type="term" value="F:ABC-type vitamin B12 transporter activity"/>
    <property type="evidence" value="ECO:0007669"/>
    <property type="project" value="UniProtKB-EC"/>
</dbReference>
<evidence type="ECO:0000256" key="5">
    <source>
        <dbReference type="ARBA" id="ARBA00050590"/>
    </source>
</evidence>
<comment type="caution">
    <text evidence="11">The sequence shown here is derived from an EMBL/GenBank/DDBJ whole genome shotgun (WGS) entry which is preliminary data.</text>
</comment>
<dbReference type="AlphaFoldDB" id="A0A2V2MVG0"/>
<evidence type="ECO:0000256" key="6">
    <source>
        <dbReference type="ARBA" id="ARBA00058960"/>
    </source>
</evidence>
<dbReference type="GO" id="GO:0005524">
    <property type="term" value="F:ATP binding"/>
    <property type="evidence" value="ECO:0007669"/>
    <property type="project" value="UniProtKB-KW"/>
</dbReference>
<proteinExistence type="predicted"/>
<evidence type="ECO:0000256" key="8">
    <source>
        <dbReference type="ARBA" id="ARBA00073649"/>
    </source>
</evidence>
<dbReference type="RefSeq" id="WP_109942210.1">
    <property type="nucleotide sequence ID" value="NZ_CP176366.1"/>
</dbReference>
<keyword evidence="3 11" id="KW-0067">ATP-binding</keyword>
<dbReference type="InterPro" id="IPR017871">
    <property type="entry name" value="ABC_transporter-like_CS"/>
</dbReference>
<dbReference type="CDD" id="cd03214">
    <property type="entry name" value="ABC_Iron-Siderophores_B12_Hemin"/>
    <property type="match status" value="1"/>
</dbReference>
<evidence type="ECO:0000256" key="2">
    <source>
        <dbReference type="ARBA" id="ARBA00022741"/>
    </source>
</evidence>
<dbReference type="PROSITE" id="PS50893">
    <property type="entry name" value="ABC_TRANSPORTER_2"/>
    <property type="match status" value="1"/>
</dbReference>